<evidence type="ECO:0000256" key="15">
    <source>
        <dbReference type="ARBA" id="ARBA00029701"/>
    </source>
</evidence>
<dbReference type="InterPro" id="IPR023213">
    <property type="entry name" value="CAT-like_dom_sf"/>
</dbReference>
<evidence type="ECO:0000256" key="5">
    <source>
        <dbReference type="ARBA" id="ARBA00012920"/>
    </source>
</evidence>
<feature type="compositionally biased region" description="Polar residues" evidence="23">
    <location>
        <begin position="620"/>
        <end position="637"/>
    </location>
</feature>
<evidence type="ECO:0000256" key="22">
    <source>
        <dbReference type="PROSITE-ProRule" id="PRU00464"/>
    </source>
</evidence>
<evidence type="ECO:0000256" key="11">
    <source>
        <dbReference type="ARBA" id="ARBA00022801"/>
    </source>
</evidence>
<dbReference type="GO" id="GO:0005737">
    <property type="term" value="C:cytoplasm"/>
    <property type="evidence" value="ECO:0007669"/>
    <property type="project" value="TreeGrafter"/>
</dbReference>
<dbReference type="SUPFAM" id="SSF56235">
    <property type="entry name" value="N-terminal nucleophile aminohydrolases (Ntn hydrolases)"/>
    <property type="match status" value="1"/>
</dbReference>
<name>A0AAV1NYZ7_SCOSC</name>
<dbReference type="EC" id="3.4.19.5" evidence="4"/>
<dbReference type="Gene3D" id="3.30.559.70">
    <property type="entry name" value="Choline/Carnitine o-acyltransferase, domain 2"/>
    <property type="match status" value="1"/>
</dbReference>
<dbReference type="GO" id="GO:0005524">
    <property type="term" value="F:ATP binding"/>
    <property type="evidence" value="ECO:0007669"/>
    <property type="project" value="InterPro"/>
</dbReference>
<evidence type="ECO:0000256" key="16">
    <source>
        <dbReference type="ARBA" id="ARBA00029780"/>
    </source>
</evidence>
<evidence type="ECO:0000259" key="24">
    <source>
        <dbReference type="PROSITE" id="PS50862"/>
    </source>
</evidence>
<keyword evidence="9" id="KW-0808">Transferase</keyword>
<evidence type="ECO:0000256" key="4">
    <source>
        <dbReference type="ARBA" id="ARBA00012879"/>
    </source>
</evidence>
<dbReference type="Pfam" id="PF00152">
    <property type="entry name" value="tRNA-synt_2"/>
    <property type="match status" value="1"/>
</dbReference>
<dbReference type="EMBL" id="CAWUFR010000064">
    <property type="protein sequence ID" value="CAK6963391.1"/>
    <property type="molecule type" value="Genomic_DNA"/>
</dbReference>
<evidence type="ECO:0000256" key="20">
    <source>
        <dbReference type="PIRSR" id="PIRSR600246-1"/>
    </source>
</evidence>
<keyword evidence="27" id="KW-1185">Reference proteome</keyword>
<evidence type="ECO:0000259" key="25">
    <source>
        <dbReference type="PROSITE" id="PS51084"/>
    </source>
</evidence>
<keyword evidence="13" id="KW-0067">ATP-binding</keyword>
<dbReference type="SUPFAM" id="SSF54197">
    <property type="entry name" value="HIT-like"/>
    <property type="match status" value="1"/>
</dbReference>
<evidence type="ECO:0000313" key="26">
    <source>
        <dbReference type="EMBL" id="CAK6963391.1"/>
    </source>
</evidence>
<evidence type="ECO:0000256" key="19">
    <source>
        <dbReference type="ARBA" id="ARBA00049366"/>
    </source>
</evidence>
<dbReference type="InterPro" id="IPR036265">
    <property type="entry name" value="HIT-like_sf"/>
</dbReference>
<comment type="caution">
    <text evidence="26">The sequence shown here is derived from an EMBL/GenBank/DDBJ whole genome shotgun (WGS) entry which is preliminary data.</text>
</comment>
<evidence type="ECO:0000256" key="17">
    <source>
        <dbReference type="ARBA" id="ARBA00030414"/>
    </source>
</evidence>
<dbReference type="PANTHER" id="PTHR10188:SF42">
    <property type="entry name" value="SI:CH211-256M1.8"/>
    <property type="match status" value="1"/>
</dbReference>
<dbReference type="GO" id="GO:0008798">
    <property type="term" value="F:beta-aspartyl-peptidase activity"/>
    <property type="evidence" value="ECO:0007669"/>
    <property type="project" value="UniProtKB-EC"/>
</dbReference>
<accession>A0AAV1NYZ7</accession>
<evidence type="ECO:0000256" key="6">
    <source>
        <dbReference type="ARBA" id="ARBA00022280"/>
    </source>
</evidence>
<feature type="domain" description="HIT" evidence="25">
    <location>
        <begin position="1097"/>
        <end position="1202"/>
    </location>
</feature>
<dbReference type="InterPro" id="IPR011146">
    <property type="entry name" value="HIT-like"/>
</dbReference>
<feature type="region of interest" description="Disordered" evidence="23">
    <location>
        <begin position="619"/>
        <end position="639"/>
    </location>
</feature>
<dbReference type="GO" id="GO:0004067">
    <property type="term" value="F:asparaginase activity"/>
    <property type="evidence" value="ECO:0007669"/>
    <property type="project" value="UniProtKB-EC"/>
</dbReference>
<comment type="similarity">
    <text evidence="2">Belongs to the carnitine/choline acetyltransferase family.</text>
</comment>
<reference evidence="26 27" key="1">
    <citation type="submission" date="2024-01" db="EMBL/GenBank/DDBJ databases">
        <authorList>
            <person name="Alioto T."/>
            <person name="Alioto T."/>
            <person name="Gomez Garrido J."/>
        </authorList>
    </citation>
    <scope>NUCLEOTIDE SEQUENCE [LARGE SCALE GENOMIC DNA]</scope>
</reference>
<keyword evidence="7" id="KW-0436">Ligase</keyword>
<dbReference type="SUPFAM" id="SSF52777">
    <property type="entry name" value="CoA-dependent acyltransferases"/>
    <property type="match status" value="2"/>
</dbReference>
<evidence type="ECO:0000256" key="10">
    <source>
        <dbReference type="ARBA" id="ARBA00022741"/>
    </source>
</evidence>
<dbReference type="Gene3D" id="3.60.20.30">
    <property type="entry name" value="(Glycosyl)asparaginase"/>
    <property type="match status" value="1"/>
</dbReference>
<dbReference type="InterPro" id="IPR039551">
    <property type="entry name" value="Cho/carn_acyl_trans"/>
</dbReference>
<feature type="domain" description="Aminoacyl-transfer RNA synthetases class-II family profile" evidence="24">
    <location>
        <begin position="1266"/>
        <end position="1585"/>
    </location>
</feature>
<dbReference type="InterPro" id="IPR006195">
    <property type="entry name" value="aa-tRNA-synth_II"/>
</dbReference>
<dbReference type="GO" id="GO:0006508">
    <property type="term" value="P:proteolysis"/>
    <property type="evidence" value="ECO:0007669"/>
    <property type="project" value="UniProtKB-KW"/>
</dbReference>
<feature type="active site" description="Proton acceptor" evidence="21">
    <location>
        <position position="300"/>
    </location>
</feature>
<dbReference type="Pfam" id="PF01112">
    <property type="entry name" value="Asparaginase_2"/>
    <property type="match status" value="1"/>
</dbReference>
<dbReference type="InterPro" id="IPR000246">
    <property type="entry name" value="Peptidase_T2"/>
</dbReference>
<dbReference type="CDD" id="cd04701">
    <property type="entry name" value="Asparaginase_2"/>
    <property type="match status" value="1"/>
</dbReference>
<dbReference type="PROSITE" id="PS51084">
    <property type="entry name" value="HIT_2"/>
    <property type="match status" value="1"/>
</dbReference>
<gene>
    <name evidence="26" type="ORF">FSCOSCO3_A002783</name>
</gene>
<dbReference type="FunFam" id="3.60.20.30:FF:000001">
    <property type="entry name" value="Isoaspartyl peptidase/L-asparaginase"/>
    <property type="match status" value="1"/>
</dbReference>
<dbReference type="EC" id="3.5.1.1" evidence="5"/>
<dbReference type="PANTHER" id="PTHR10188">
    <property type="entry name" value="L-ASPARAGINASE"/>
    <property type="match status" value="1"/>
</dbReference>
<protein>
    <recommendedName>
        <fullName evidence="6">Isoaspartyl peptidase/L-asparaginase</fullName>
        <ecNumber evidence="4">3.4.19.5</ecNumber>
        <ecNumber evidence="5">3.5.1.1</ecNumber>
    </recommendedName>
    <alternativeName>
        <fullName evidence="15">Asparaginase-like protein 1</fullName>
    </alternativeName>
    <alternativeName>
        <fullName evidence="18">Beta-aspartyl-peptidase</fullName>
    </alternativeName>
    <alternativeName>
        <fullName evidence="16">Isoaspartyl dipeptidase</fullName>
    </alternativeName>
    <alternativeName>
        <fullName evidence="17">L-asparagine amidohydrolase</fullName>
    </alternativeName>
</protein>
<keyword evidence="14" id="KW-0012">Acyltransferase</keyword>
<evidence type="ECO:0000256" key="18">
    <source>
        <dbReference type="ARBA" id="ARBA00030667"/>
    </source>
</evidence>
<evidence type="ECO:0000256" key="13">
    <source>
        <dbReference type="ARBA" id="ARBA00022840"/>
    </source>
</evidence>
<evidence type="ECO:0000256" key="2">
    <source>
        <dbReference type="ARBA" id="ARBA00005232"/>
    </source>
</evidence>
<dbReference type="Gene3D" id="3.30.428.10">
    <property type="entry name" value="HIT-like"/>
    <property type="match status" value="1"/>
</dbReference>
<keyword evidence="8" id="KW-0645">Protease</keyword>
<comment type="similarity">
    <text evidence="3">Belongs to the Ntn-hydrolase family.</text>
</comment>
<dbReference type="PROSITE" id="PS50862">
    <property type="entry name" value="AA_TRNA_LIGASE_II"/>
    <property type="match status" value="1"/>
</dbReference>
<evidence type="ECO:0000256" key="9">
    <source>
        <dbReference type="ARBA" id="ARBA00022679"/>
    </source>
</evidence>
<dbReference type="Proteomes" id="UP001314229">
    <property type="component" value="Unassembled WGS sequence"/>
</dbReference>
<keyword evidence="11" id="KW-0378">Hydrolase</keyword>
<sequence length="1585" mass="174215">MNLQDYPVPELDVTLQEVGRVLQLTLSPNLYPEFKSTLEQQKELLQEAQQKLATSAAGQENWVTTQFKRSLLSCFDPLPTSTALPVVLLPSKSKRCTQLGRAAALLWAAAKLYSEPLLLEGDVPMERTQQSEVFAASRIPGRSRDEIKVYTDSLHAIITCAAGVFPVDILWRPSTGGPISARSFVDIYNHLAKVVDQPSAEKLNDPSAICSLSALERKTWAAIREEILGQGGAEAASLELMESAVLALCLEDHNAPSELADVLNAVRLGGGGDSPCLRYYDKVVNLVVFKDSTAGMVFEHSAVDGMVAGLVTEHVYHLSETADLNLVHTDTENVNGSVKVNIANANSIFPTPLTLPLQWLNTPKPSPDLKVTNPVLTFDVSSYPDVFSTLRGQRGLYDAWINFSLQLSLMQTLGESAVNHILVTPTHMRHYKHGRCDPTYTLTMQSRKLVGALTSCITPNKTMQYTTDLLRLFHVAFLEHKSLIKNTKSGQGVGPHLAALRRSLPSDNPLKTFLDPFGCPSVYLTGTDLKEGVECGVGNVYAQDQLAVTYLGKRDMVRIVLNGKGSFALTLEKLQENLKVNLKLVMLLAVRYAIACQMGALECLLKQGQTEKMNGEINHSAGSLNNHKTTSEPTTGMSPDHTLVIHGGAGEEMMLNPHVIGVIEFALQTALTLGSQVLQQGGRSLDAVQRSVEALEDCFLFNAGKGSVFNKDGKNEMEATIVDGNSLRSGSVACVQSVKNPIKAARCVMEKSSHSLIVGDGAEEFLQGLEEKGKPVGPEYFYTDIRHRELNAKLSAGNISKNNHPQTVGAVALDRWHGLAAASSTGGLVGKLKGRVGDTAVVGAGIYADDMLAISCSGDGDVFLRHTVAQKIASLYHHKGHSLRQACREVMAENLEGVCAGIIAVDTKGDAIIETNAGVMFVASMISGISRVEVLRPLKNFSDVIWETDELVAYLDPSPWISGSTILTRKTLSGVSSIFQLAAPDYVAMLQGAKAVSSLLCERLGVKRCALVFNPSPDQPAQIRVLPLHGLEPKWQPHLANEEEFHTYDPGYCTSKSGPCWDGEALTQVQAKIRNGLPTSNAPSCFDFFGDPSDENLFSRIVRGDQQQWRVWEDNEHVAFLTPYPNTPGLTVVVPRKPLPSDIFKLGECDYEALILATYKVARLLEEGMRARGVALIFEGFEIDYAHAKLIPLLPSPDDIKTAKPQPECFQSYPGYVSSLSGPAADHETLKKIHTKITQCRPPHSWEDPQSHSTLAIKSQWYRNLFQIQNTLFHSTVEYFHSSCRYSYALTPLTTDTISSPMGLGSDSEPVSVNLLGQDIYLADSMQFVLEYFLRFQENLPGTYYISPSFRGEDPDATHLNQFYHVECELLGDMDNAISIAEGYLAYLTKSMLKKHANTILNTAGTLTHVKDMLSKLDGRTPLPRVTLDQAIPMMPSADCLEWVQDGQPQFGRKLTRKGERVLIEKYGGAVWLTEMDHLGVPFYQAYVEGTGRCKAKASDLLLGLGETVGLGERHSTPEMVQEALKHHAVPEQPYKWYLNIRQVKPLLTSGWGMGTERYLCWLLQHDDIRDIHIIPRMKGMKYMP</sequence>
<dbReference type="InterPro" id="IPR029055">
    <property type="entry name" value="Ntn_hydrolases_N"/>
</dbReference>
<evidence type="ECO:0000256" key="8">
    <source>
        <dbReference type="ARBA" id="ARBA00022670"/>
    </source>
</evidence>
<dbReference type="SUPFAM" id="SSF55681">
    <property type="entry name" value="Class II aaRS and biotin synthetases"/>
    <property type="match status" value="1"/>
</dbReference>
<evidence type="ECO:0000256" key="21">
    <source>
        <dbReference type="PIRSR" id="PIRSR600542-1"/>
    </source>
</evidence>
<dbReference type="InterPro" id="IPR042231">
    <property type="entry name" value="Cho/carn_acyl_trans_2"/>
</dbReference>
<feature type="active site" description="Nucleophile" evidence="20">
    <location>
        <position position="807"/>
    </location>
</feature>
<evidence type="ECO:0000256" key="1">
    <source>
        <dbReference type="ARBA" id="ARBA00000306"/>
    </source>
</evidence>
<dbReference type="GO" id="GO:0004812">
    <property type="term" value="F:aminoacyl-tRNA ligase activity"/>
    <property type="evidence" value="ECO:0007669"/>
    <property type="project" value="InterPro"/>
</dbReference>
<dbReference type="InterPro" id="IPR000542">
    <property type="entry name" value="Carn_acyl_trans"/>
</dbReference>
<dbReference type="Gene3D" id="3.30.930.10">
    <property type="entry name" value="Bira Bifunctional Protein, Domain 2"/>
    <property type="match status" value="1"/>
</dbReference>
<dbReference type="Pfam" id="PF00755">
    <property type="entry name" value="Carn_acyltransf"/>
    <property type="match status" value="1"/>
</dbReference>
<comment type="catalytic activity">
    <reaction evidence="19">
        <text>L-asparagine + H2O = L-aspartate + NH4(+)</text>
        <dbReference type="Rhea" id="RHEA:21016"/>
        <dbReference type="ChEBI" id="CHEBI:15377"/>
        <dbReference type="ChEBI" id="CHEBI:28938"/>
        <dbReference type="ChEBI" id="CHEBI:29991"/>
        <dbReference type="ChEBI" id="CHEBI:58048"/>
        <dbReference type="EC" id="3.5.1.1"/>
    </reaction>
</comment>
<dbReference type="Gene3D" id="3.30.559.10">
    <property type="entry name" value="Chloramphenicol acetyltransferase-like domain"/>
    <property type="match status" value="1"/>
</dbReference>
<comment type="catalytic activity">
    <reaction evidence="1">
        <text>Cleavage of a beta-linked Asp residue from the N-terminus of a polypeptide.</text>
        <dbReference type="EC" id="3.4.19.5"/>
    </reaction>
</comment>
<proteinExistence type="inferred from homology"/>
<dbReference type="InterPro" id="IPR004364">
    <property type="entry name" value="Aa-tRNA-synt_II"/>
</dbReference>
<evidence type="ECO:0000256" key="23">
    <source>
        <dbReference type="SAM" id="MobiDB-lite"/>
    </source>
</evidence>
<evidence type="ECO:0000256" key="14">
    <source>
        <dbReference type="ARBA" id="ARBA00023315"/>
    </source>
</evidence>
<dbReference type="GO" id="GO:0033345">
    <property type="term" value="P:L-asparagine catabolic process via L-aspartate"/>
    <property type="evidence" value="ECO:0007669"/>
    <property type="project" value="TreeGrafter"/>
</dbReference>
<keyword evidence="12" id="KW-0068">Autocatalytic cleavage</keyword>
<dbReference type="GO" id="GO:0006418">
    <property type="term" value="P:tRNA aminoacylation for protein translation"/>
    <property type="evidence" value="ECO:0007669"/>
    <property type="project" value="InterPro"/>
</dbReference>
<dbReference type="GO" id="GO:0016746">
    <property type="term" value="F:acyltransferase activity"/>
    <property type="evidence" value="ECO:0007669"/>
    <property type="project" value="UniProtKB-KW"/>
</dbReference>
<keyword evidence="10" id="KW-0547">Nucleotide-binding</keyword>
<evidence type="ECO:0000313" key="27">
    <source>
        <dbReference type="Proteomes" id="UP001314229"/>
    </source>
</evidence>
<comment type="caution">
    <text evidence="22">Lacks conserved residue(s) required for the propagation of feature annotation.</text>
</comment>
<evidence type="ECO:0000256" key="3">
    <source>
        <dbReference type="ARBA" id="ARBA00010872"/>
    </source>
</evidence>
<dbReference type="PROSITE" id="PS00440">
    <property type="entry name" value="ACYLTRANSF_C_2"/>
    <property type="match status" value="1"/>
</dbReference>
<evidence type="ECO:0000256" key="12">
    <source>
        <dbReference type="ARBA" id="ARBA00022813"/>
    </source>
</evidence>
<dbReference type="InterPro" id="IPR045864">
    <property type="entry name" value="aa-tRNA-synth_II/BPL/LPL"/>
</dbReference>
<evidence type="ECO:0000256" key="7">
    <source>
        <dbReference type="ARBA" id="ARBA00022598"/>
    </source>
</evidence>
<organism evidence="26 27">
    <name type="scientific">Scomber scombrus</name>
    <name type="common">Atlantic mackerel</name>
    <name type="synonym">Scomber vernalis</name>
    <dbReference type="NCBI Taxonomy" id="13677"/>
    <lineage>
        <taxon>Eukaryota</taxon>
        <taxon>Metazoa</taxon>
        <taxon>Chordata</taxon>
        <taxon>Craniata</taxon>
        <taxon>Vertebrata</taxon>
        <taxon>Euteleostomi</taxon>
        <taxon>Actinopterygii</taxon>
        <taxon>Neopterygii</taxon>
        <taxon>Teleostei</taxon>
        <taxon>Neoteleostei</taxon>
        <taxon>Acanthomorphata</taxon>
        <taxon>Pelagiaria</taxon>
        <taxon>Scombriformes</taxon>
        <taxon>Scombridae</taxon>
        <taxon>Scomber</taxon>
    </lineage>
</organism>